<gene>
    <name evidence="1" type="ORF">Acy02nite_12820</name>
</gene>
<reference evidence="1" key="1">
    <citation type="submission" date="2021-01" db="EMBL/GenBank/DDBJ databases">
        <title>Whole genome shotgun sequence of Actinoplanes cyaneus NBRC 14990.</title>
        <authorList>
            <person name="Komaki H."/>
            <person name="Tamura T."/>
        </authorList>
    </citation>
    <scope>NUCLEOTIDE SEQUENCE</scope>
    <source>
        <strain evidence="1">NBRC 14990</strain>
    </source>
</reference>
<evidence type="ECO:0000313" key="1">
    <source>
        <dbReference type="EMBL" id="GID63401.1"/>
    </source>
</evidence>
<protein>
    <submittedName>
        <fullName evidence="1">Uncharacterized protein</fullName>
    </submittedName>
</protein>
<keyword evidence="2" id="KW-1185">Reference proteome</keyword>
<sequence length="291" mass="30275">MAQPVTDARAAVPLPEPTPSPEYLGTVVLVFGAQPQSGTSGVALAMADVAAAAGLAVQLIDSADPARTGLAGVCHTEGPAVPGGPGGFLIRKGTRRVGSGSVRVLRLAAGARPPRLDQIPRPVDWALASAPFRAQLTVVDAGFDMWTAMSPESGMGPLLWSGLDTVVVRPVLVMKGSWPSASAAEVILHRYNVGVEKIGCAPVERVVVTGAQAWPEHVRASMGRWLDAQADNAIFLPHDAGVAVDGWTSEATPPEFAAPAAAVLRTLGPPFTEALPVPEPSRRSWRRSRSS</sequence>
<evidence type="ECO:0000313" key="2">
    <source>
        <dbReference type="Proteomes" id="UP000619479"/>
    </source>
</evidence>
<dbReference type="AlphaFoldDB" id="A0A919IFG3"/>
<accession>A0A919IFG3</accession>
<dbReference type="EMBL" id="BOMH01000007">
    <property type="protein sequence ID" value="GID63401.1"/>
    <property type="molecule type" value="Genomic_DNA"/>
</dbReference>
<organism evidence="1 2">
    <name type="scientific">Actinoplanes cyaneus</name>
    <dbReference type="NCBI Taxonomy" id="52696"/>
    <lineage>
        <taxon>Bacteria</taxon>
        <taxon>Bacillati</taxon>
        <taxon>Actinomycetota</taxon>
        <taxon>Actinomycetes</taxon>
        <taxon>Micromonosporales</taxon>
        <taxon>Micromonosporaceae</taxon>
        <taxon>Actinoplanes</taxon>
    </lineage>
</organism>
<dbReference type="Proteomes" id="UP000619479">
    <property type="component" value="Unassembled WGS sequence"/>
</dbReference>
<name>A0A919IFG3_9ACTN</name>
<proteinExistence type="predicted"/>
<comment type="caution">
    <text evidence="1">The sequence shown here is derived from an EMBL/GenBank/DDBJ whole genome shotgun (WGS) entry which is preliminary data.</text>
</comment>
<dbReference type="RefSeq" id="WP_203738821.1">
    <property type="nucleotide sequence ID" value="NZ_BAAAUC010000011.1"/>
</dbReference>